<proteinExistence type="evidence at transcript level"/>
<sequence>MSSKYGLWTGIFRLMIKAYTMRSLVVTKVVVAPKLCERELRLNHRKGNRLKREKVVQSS</sequence>
<dbReference type="AlphaFoldDB" id="B4FLB7"/>
<organism evidence="1">
    <name type="scientific">Zea mays</name>
    <name type="common">Maize</name>
    <dbReference type="NCBI Taxonomy" id="4577"/>
    <lineage>
        <taxon>Eukaryota</taxon>
        <taxon>Viridiplantae</taxon>
        <taxon>Streptophyta</taxon>
        <taxon>Embryophyta</taxon>
        <taxon>Tracheophyta</taxon>
        <taxon>Spermatophyta</taxon>
        <taxon>Magnoliopsida</taxon>
        <taxon>Liliopsida</taxon>
        <taxon>Poales</taxon>
        <taxon>Poaceae</taxon>
        <taxon>PACMAD clade</taxon>
        <taxon>Panicoideae</taxon>
        <taxon>Andropogonodae</taxon>
        <taxon>Andropogoneae</taxon>
        <taxon>Tripsacinae</taxon>
        <taxon>Zea</taxon>
    </lineage>
</organism>
<name>B4FLB7_MAIZE</name>
<accession>B4FLB7</accession>
<protein>
    <submittedName>
        <fullName evidence="1">Uncharacterized protein</fullName>
    </submittedName>
</protein>
<evidence type="ECO:0000313" key="1">
    <source>
        <dbReference type="EMBL" id="ACF82910.1"/>
    </source>
</evidence>
<dbReference type="EMBL" id="BT037905">
    <property type="protein sequence ID" value="ACF82910.1"/>
    <property type="molecule type" value="mRNA"/>
</dbReference>
<reference evidence="1" key="1">
    <citation type="journal article" date="2009" name="PLoS Genet.">
        <title>Sequencing, mapping, and analysis of 27,455 maize full-length cDNAs.</title>
        <authorList>
            <person name="Soderlund C."/>
            <person name="Descour A."/>
            <person name="Kudrna D."/>
            <person name="Bomhoff M."/>
            <person name="Boyd L."/>
            <person name="Currie J."/>
            <person name="Angelova A."/>
            <person name="Collura K."/>
            <person name="Wissotski M."/>
            <person name="Ashley E."/>
            <person name="Morrow D."/>
            <person name="Fernandes J."/>
            <person name="Walbot V."/>
            <person name="Yu Y."/>
        </authorList>
    </citation>
    <scope>NUCLEOTIDE SEQUENCE</scope>
    <source>
        <strain evidence="1">B73</strain>
    </source>
</reference>